<accession>A0A817B1J3</accession>
<protein>
    <recommendedName>
        <fullName evidence="4">CCHC-type domain-containing protein</fullName>
    </recommendedName>
</protein>
<evidence type="ECO:0000313" key="3">
    <source>
        <dbReference type="Proteomes" id="UP000663887"/>
    </source>
</evidence>
<dbReference type="EMBL" id="CAJNRG010019052">
    <property type="protein sequence ID" value="CAF2268264.1"/>
    <property type="molecule type" value="Genomic_DNA"/>
</dbReference>
<dbReference type="AlphaFoldDB" id="A0A817B1J3"/>
<evidence type="ECO:0000313" key="2">
    <source>
        <dbReference type="EMBL" id="CAF2268264.1"/>
    </source>
</evidence>
<sequence length="451" mass="51588">MANYHTDKNMVYNNLHQNRYSIDNLIGQPSQIGYNHQCPCPVKHYDPQTNVHFVSKGNHRHRRVPPPLISNLTSINSRTPSKRGSPSSDPDEEDFQNLTTAATRYATSRFPFQPFIVRFDTEQVNLNQFKESIVNHFKSSHQAEVEILNCRTSKVKCNNNDIDFLLYLKNSTSFALLYDKLNWPLTIAGKEFTFPSWPSIPPQLSVIIKNVNINIEFEEFSNEVKALVHDVINVVRMKNKFGNDIHLVKLELSSTSTRQDLLNAKKLIVNYISYDVIEFLSPATVLICSKCSGIGHFRKQCTEQHETCKTCAQAFADPVCKHCSGNHLSNSAKCPVIKSFRAELTRMILNTDHQLHQSSSSSAKNNNHNYAYNLLNFPPLPAPQALNNSVMMKLDELMTKITDVKDHLAILSSKHDKFEQFMIDKTQQDELVKQQMDLLQKNDHELKKDLV</sequence>
<name>A0A817B1J3_9BILA</name>
<evidence type="ECO:0008006" key="4">
    <source>
        <dbReference type="Google" id="ProtNLM"/>
    </source>
</evidence>
<comment type="caution">
    <text evidence="2">The sequence shown here is derived from an EMBL/GenBank/DDBJ whole genome shotgun (WGS) entry which is preliminary data.</text>
</comment>
<gene>
    <name evidence="2" type="ORF">XDN619_LOCUS36880</name>
</gene>
<feature type="compositionally biased region" description="Polar residues" evidence="1">
    <location>
        <begin position="70"/>
        <end position="88"/>
    </location>
</feature>
<proteinExistence type="predicted"/>
<dbReference type="Proteomes" id="UP000663887">
    <property type="component" value="Unassembled WGS sequence"/>
</dbReference>
<feature type="region of interest" description="Disordered" evidence="1">
    <location>
        <begin position="57"/>
        <end position="94"/>
    </location>
</feature>
<evidence type="ECO:0000256" key="1">
    <source>
        <dbReference type="SAM" id="MobiDB-lite"/>
    </source>
</evidence>
<organism evidence="2 3">
    <name type="scientific">Rotaria magnacalcarata</name>
    <dbReference type="NCBI Taxonomy" id="392030"/>
    <lineage>
        <taxon>Eukaryota</taxon>
        <taxon>Metazoa</taxon>
        <taxon>Spiralia</taxon>
        <taxon>Gnathifera</taxon>
        <taxon>Rotifera</taxon>
        <taxon>Eurotatoria</taxon>
        <taxon>Bdelloidea</taxon>
        <taxon>Philodinida</taxon>
        <taxon>Philodinidae</taxon>
        <taxon>Rotaria</taxon>
    </lineage>
</organism>
<reference evidence="2" key="1">
    <citation type="submission" date="2021-02" db="EMBL/GenBank/DDBJ databases">
        <authorList>
            <person name="Nowell W R."/>
        </authorList>
    </citation>
    <scope>NUCLEOTIDE SEQUENCE</scope>
</reference>